<proteinExistence type="predicted"/>
<keyword evidence="9" id="KW-1185">Reference proteome</keyword>
<dbReference type="Gene3D" id="1.10.10.10">
    <property type="entry name" value="Winged helix-like DNA-binding domain superfamily/Winged helix DNA-binding domain"/>
    <property type="match status" value="1"/>
</dbReference>
<sequence>MTVPNRAVPPRLLNLLTADPVPDADLLSRFIQSRDGAAFAALVERHGPMVLRVCRRTLWDAHTAEDAFQATFLALVRGASRVRKTASVAAWLHGAAVRISLKARGAATRAHRTPPSPARCGPDPLAEITGRELVSAIDEELARLPDRFRAAITLCCLEGLSQDEAARRLGWSAASVRGRLERGRERLRLRLARRGLALSAGLSGLLPGEAHATVPPQLLARAVELAARGPVPPRVAEMAAGAAPSGATWKAVAVALVVLAVGGAAAIGSGSPPQNAPETATAPTMSLAPSGARPEGGARRPAADPPVKTDRYGDPLPAGAIMRLGTLRTRAPITGFGIEKDGTVVTVGPGADVRRWHAADDRSDEPAALPLTGPAARHHHPQVSPDGKLVAACSSDKVFVWEAPAGAKANPKQVAAFDLARAGLFRFAPDGRTLAVVTEAWNMVPAGAFLCDLKTQTAAAIDTGGVSYFEDLGFSGDGKRLGAVADASFILWDATTGKQLTKYQTSGRMSAVFALNHTGDTLAATYDYIGKTELRFTDPETGKKKDGLTGPGGSIRWLTYATDGKTLLAGDLGGVRWWDPVAGKLVRTCEGVAAEVFALERGMGQFTPDGKVLVSHNGHALLRWNAETGKPLFPEQDIGHGATVTAVGVSPDGTRIATRGMDNRLCVWNAASGKRLWHAPADSSSMPDIDFGPDGTFLVVCGPGWGKATKYDAATGKVLLTFAVDPKGPKQSSVSSARVSKDGKTVVAYTDPYTLGDPRVVTTWNAATGERLKSIQLANRGPTDFGQLSRDGQYLAGGLMGGPVVAVAAPDRNLLADAKPAAAVKAGRFSADGQWLVQVTFEFAGGVLKHSAVLVSTTTWRAVSTIPLTADYRARISVAPDGRTLAVALGDAVEFYDAVTQKLLGRHRIPPGPRGKWESSHFGTISALSFTPDGTKLITGHADTTALVWPVPARPEK</sequence>
<dbReference type="EMBL" id="JAXBLV010000253">
    <property type="protein sequence ID" value="MDY3563838.1"/>
    <property type="molecule type" value="Genomic_DNA"/>
</dbReference>
<feature type="region of interest" description="Disordered" evidence="4">
    <location>
        <begin position="267"/>
        <end position="315"/>
    </location>
</feature>
<dbReference type="PANTHER" id="PTHR22847">
    <property type="entry name" value="WD40 REPEAT PROTEIN"/>
    <property type="match status" value="1"/>
</dbReference>
<dbReference type="RefSeq" id="WP_320689968.1">
    <property type="nucleotide sequence ID" value="NZ_JAXBLV010000253.1"/>
</dbReference>
<evidence type="ECO:0000259" key="7">
    <source>
        <dbReference type="Pfam" id="PF13360"/>
    </source>
</evidence>
<feature type="domain" description="Pyrrolo-quinoline quinone repeat" evidence="7">
    <location>
        <begin position="649"/>
        <end position="785"/>
    </location>
</feature>
<comment type="caution">
    <text evidence="8">The sequence shown here is derived from an EMBL/GenBank/DDBJ whole genome shotgun (WGS) entry which is preliminary data.</text>
</comment>
<accession>A0ABU5F8D1</accession>
<evidence type="ECO:0000313" key="9">
    <source>
        <dbReference type="Proteomes" id="UP001272242"/>
    </source>
</evidence>
<dbReference type="SUPFAM" id="SSF88946">
    <property type="entry name" value="Sigma2 domain of RNA polymerase sigma factors"/>
    <property type="match status" value="1"/>
</dbReference>
<dbReference type="NCBIfam" id="TIGR02937">
    <property type="entry name" value="sigma70-ECF"/>
    <property type="match status" value="1"/>
</dbReference>
<protein>
    <submittedName>
        <fullName evidence="8">Sigma-70 family RNA polymerase sigma factor</fullName>
    </submittedName>
</protein>
<dbReference type="InterPro" id="IPR011044">
    <property type="entry name" value="Quino_amine_DH_bsu"/>
</dbReference>
<dbReference type="PANTHER" id="PTHR22847:SF637">
    <property type="entry name" value="WD REPEAT DOMAIN 5B"/>
    <property type="match status" value="1"/>
</dbReference>
<gene>
    <name evidence="8" type="ORF">R5W23_005460</name>
</gene>
<keyword evidence="2" id="KW-0677">Repeat</keyword>
<dbReference type="Pfam" id="PF08281">
    <property type="entry name" value="Sigma70_r4_2"/>
    <property type="match status" value="1"/>
</dbReference>
<feature type="compositionally biased region" description="Polar residues" evidence="4">
    <location>
        <begin position="271"/>
        <end position="284"/>
    </location>
</feature>
<dbReference type="SUPFAM" id="SSF50998">
    <property type="entry name" value="Quinoprotein alcohol dehydrogenase-like"/>
    <property type="match status" value="1"/>
</dbReference>
<dbReference type="InterPro" id="IPR011047">
    <property type="entry name" value="Quinoprotein_ADH-like_sf"/>
</dbReference>
<organism evidence="8 9">
    <name type="scientific">Gemmata algarum</name>
    <dbReference type="NCBI Taxonomy" id="2975278"/>
    <lineage>
        <taxon>Bacteria</taxon>
        <taxon>Pseudomonadati</taxon>
        <taxon>Planctomycetota</taxon>
        <taxon>Planctomycetia</taxon>
        <taxon>Gemmatales</taxon>
        <taxon>Gemmataceae</taxon>
        <taxon>Gemmata</taxon>
    </lineage>
</organism>
<feature type="region of interest" description="Disordered" evidence="4">
    <location>
        <begin position="359"/>
        <end position="387"/>
    </location>
</feature>
<dbReference type="Pfam" id="PF00400">
    <property type="entry name" value="WD40"/>
    <property type="match status" value="1"/>
</dbReference>
<dbReference type="Proteomes" id="UP001272242">
    <property type="component" value="Unassembled WGS sequence"/>
</dbReference>
<dbReference type="InterPro" id="IPR013249">
    <property type="entry name" value="RNA_pol_sigma70_r4_t2"/>
</dbReference>
<evidence type="ECO:0000256" key="1">
    <source>
        <dbReference type="ARBA" id="ARBA00022574"/>
    </source>
</evidence>
<evidence type="ECO:0000256" key="4">
    <source>
        <dbReference type="SAM" id="MobiDB-lite"/>
    </source>
</evidence>
<dbReference type="InterPro" id="IPR007627">
    <property type="entry name" value="RNA_pol_sigma70_r2"/>
</dbReference>
<feature type="compositionally biased region" description="Basic and acidic residues" evidence="4">
    <location>
        <begin position="296"/>
        <end position="313"/>
    </location>
</feature>
<dbReference type="InterPro" id="IPR001680">
    <property type="entry name" value="WD40_rpt"/>
</dbReference>
<evidence type="ECO:0000313" key="8">
    <source>
        <dbReference type="EMBL" id="MDY3563838.1"/>
    </source>
</evidence>
<dbReference type="InterPro" id="IPR013325">
    <property type="entry name" value="RNA_pol_sigma_r2"/>
</dbReference>
<dbReference type="SMART" id="SM00320">
    <property type="entry name" value="WD40"/>
    <property type="match status" value="7"/>
</dbReference>
<keyword evidence="1 3" id="KW-0853">WD repeat</keyword>
<dbReference type="SUPFAM" id="SSF50969">
    <property type="entry name" value="YVTN repeat-like/Quinoprotein amine dehydrogenase"/>
    <property type="match status" value="1"/>
</dbReference>
<dbReference type="InterPro" id="IPR036388">
    <property type="entry name" value="WH-like_DNA-bd_sf"/>
</dbReference>
<evidence type="ECO:0000256" key="2">
    <source>
        <dbReference type="ARBA" id="ARBA00022737"/>
    </source>
</evidence>
<dbReference type="InterPro" id="IPR002372">
    <property type="entry name" value="PQQ_rpt_dom"/>
</dbReference>
<dbReference type="Gene3D" id="1.10.1740.10">
    <property type="match status" value="1"/>
</dbReference>
<dbReference type="Gene3D" id="2.130.10.10">
    <property type="entry name" value="YVTN repeat-like/Quinoprotein amine dehydrogenase"/>
    <property type="match status" value="3"/>
</dbReference>
<dbReference type="PROSITE" id="PS50082">
    <property type="entry name" value="WD_REPEATS_2"/>
    <property type="match status" value="2"/>
</dbReference>
<evidence type="ECO:0000256" key="3">
    <source>
        <dbReference type="PROSITE-ProRule" id="PRU00221"/>
    </source>
</evidence>
<dbReference type="Pfam" id="PF13360">
    <property type="entry name" value="PQQ_2"/>
    <property type="match status" value="1"/>
</dbReference>
<evidence type="ECO:0000259" key="6">
    <source>
        <dbReference type="Pfam" id="PF08281"/>
    </source>
</evidence>
<reference evidence="9" key="1">
    <citation type="journal article" date="2023" name="Mar. Drugs">
        <title>Gemmata algarum, a Novel Planctomycete Isolated from an Algal Mat, Displays Antimicrobial Activity.</title>
        <authorList>
            <person name="Kumar G."/>
            <person name="Kallscheuer N."/>
            <person name="Kashif M."/>
            <person name="Ahamad S."/>
            <person name="Jagadeeshwari U."/>
            <person name="Pannikurungottu S."/>
            <person name="Haufschild T."/>
            <person name="Kabuu M."/>
            <person name="Sasikala C."/>
            <person name="Jogler C."/>
            <person name="Ramana C."/>
        </authorList>
    </citation>
    <scope>NUCLEOTIDE SEQUENCE [LARGE SCALE GENOMIC DNA]</scope>
    <source>
        <strain evidence="9">JC673</strain>
    </source>
</reference>
<feature type="repeat" description="WD" evidence="3">
    <location>
        <begin position="637"/>
        <end position="678"/>
    </location>
</feature>
<dbReference type="Pfam" id="PF04542">
    <property type="entry name" value="Sigma70_r2"/>
    <property type="match status" value="1"/>
</dbReference>
<evidence type="ECO:0000259" key="5">
    <source>
        <dbReference type="Pfam" id="PF04542"/>
    </source>
</evidence>
<dbReference type="InterPro" id="IPR013324">
    <property type="entry name" value="RNA_pol_sigma_r3/r4-like"/>
</dbReference>
<feature type="domain" description="RNA polymerase sigma factor 70 region 4 type 2" evidence="6">
    <location>
        <begin position="136"/>
        <end position="187"/>
    </location>
</feature>
<feature type="repeat" description="WD" evidence="3">
    <location>
        <begin position="918"/>
        <end position="957"/>
    </location>
</feature>
<dbReference type="InterPro" id="IPR015943">
    <property type="entry name" value="WD40/YVTN_repeat-like_dom_sf"/>
</dbReference>
<dbReference type="PROSITE" id="PS50294">
    <property type="entry name" value="WD_REPEATS_REGION"/>
    <property type="match status" value="2"/>
</dbReference>
<dbReference type="InterPro" id="IPR014284">
    <property type="entry name" value="RNA_pol_sigma-70_dom"/>
</dbReference>
<dbReference type="SUPFAM" id="SSF88659">
    <property type="entry name" value="Sigma3 and sigma4 domains of RNA polymerase sigma factors"/>
    <property type="match status" value="1"/>
</dbReference>
<feature type="domain" description="RNA polymerase sigma-70 region 2" evidence="5">
    <location>
        <begin position="42"/>
        <end position="102"/>
    </location>
</feature>
<name>A0ABU5F8D1_9BACT</name>